<proteinExistence type="predicted"/>
<organism evidence="1 2">
    <name type="scientific">Kutzneria viridogrisea</name>
    <dbReference type="NCBI Taxonomy" id="47990"/>
    <lineage>
        <taxon>Bacteria</taxon>
        <taxon>Bacillati</taxon>
        <taxon>Actinomycetota</taxon>
        <taxon>Actinomycetes</taxon>
        <taxon>Pseudonocardiales</taxon>
        <taxon>Pseudonocardiaceae</taxon>
        <taxon>Kutzneria</taxon>
    </lineage>
</organism>
<dbReference type="InterPro" id="IPR009003">
    <property type="entry name" value="Peptidase_S1_PA"/>
</dbReference>
<dbReference type="SUPFAM" id="SSF50494">
    <property type="entry name" value="Trypsin-like serine proteases"/>
    <property type="match status" value="1"/>
</dbReference>
<dbReference type="InterPro" id="IPR043504">
    <property type="entry name" value="Peptidase_S1_PA_chymotrypsin"/>
</dbReference>
<gene>
    <name evidence="1" type="ORF">BC739_008959</name>
</gene>
<comment type="caution">
    <text evidence="1">The sequence shown here is derived from an EMBL/GenBank/DDBJ whole genome shotgun (WGS) entry which is preliminary data.</text>
</comment>
<name>A0ABR6BXR7_9PSEU</name>
<accession>A0ABR6BXR7</accession>
<sequence>MTSADELVRSGIRPVKRRVEDDLLALRGVVGVDIAEKITAGERTGQLGITAYVREKLPLARIAPGEVLPAEVEGVAVDVVADEFVLHRALLAQDAEFPDARGAERHEVVLGGISMGPARSILLCPPDAPRTGEYVIVGTLGALVTDRSGNGQVMGLTTFHAACVDDAWSVGDSMVHPSRADGGCQDDSIGTLCRAALSGSVDGAAALLVTSHPHRASIVDIGPITGTAVATRGAVVRKRGRTTGLTMGLITSTDATLKIDYRDGLGVRVLRNQLRVEVVGGGVMGDYGDSGAVLVDVDNRVVGLYFAGNLSGTAAFANPIDRVLDELDVELIT</sequence>
<evidence type="ECO:0000313" key="2">
    <source>
        <dbReference type="Proteomes" id="UP000517916"/>
    </source>
</evidence>
<dbReference type="EMBL" id="JACJID010000009">
    <property type="protein sequence ID" value="MBA8931707.1"/>
    <property type="molecule type" value="Genomic_DNA"/>
</dbReference>
<protein>
    <submittedName>
        <fullName evidence="1">Uncharacterized protein</fullName>
    </submittedName>
</protein>
<dbReference type="Gene3D" id="2.40.10.10">
    <property type="entry name" value="Trypsin-like serine proteases"/>
    <property type="match status" value="1"/>
</dbReference>
<keyword evidence="2" id="KW-1185">Reference proteome</keyword>
<dbReference type="Proteomes" id="UP000517916">
    <property type="component" value="Unassembled WGS sequence"/>
</dbReference>
<dbReference type="RefSeq" id="WP_182840432.1">
    <property type="nucleotide sequence ID" value="NZ_BAAABQ010000089.1"/>
</dbReference>
<reference evidence="1 2" key="1">
    <citation type="submission" date="2020-08" db="EMBL/GenBank/DDBJ databases">
        <title>Genomic Encyclopedia of Archaeal and Bacterial Type Strains, Phase II (KMG-II): from individual species to whole genera.</title>
        <authorList>
            <person name="Goeker M."/>
        </authorList>
    </citation>
    <scope>NUCLEOTIDE SEQUENCE [LARGE SCALE GENOMIC DNA]</scope>
    <source>
        <strain evidence="1 2">DSM 43850</strain>
    </source>
</reference>
<evidence type="ECO:0000313" key="1">
    <source>
        <dbReference type="EMBL" id="MBA8931707.1"/>
    </source>
</evidence>